<comment type="caution">
    <text evidence="3">The sequence shown here is derived from an EMBL/GenBank/DDBJ whole genome shotgun (WGS) entry which is preliminary data.</text>
</comment>
<reference evidence="3 4" key="1">
    <citation type="journal article" date="2019" name="Sci. Rep.">
        <title>Orb-weaving spider Araneus ventricosus genome elucidates the spidroin gene catalogue.</title>
        <authorList>
            <person name="Kono N."/>
            <person name="Nakamura H."/>
            <person name="Ohtoshi R."/>
            <person name="Moran D.A.P."/>
            <person name="Shinohara A."/>
            <person name="Yoshida Y."/>
            <person name="Fujiwara M."/>
            <person name="Mori M."/>
            <person name="Tomita M."/>
            <person name="Arakawa K."/>
        </authorList>
    </citation>
    <scope>NUCLEOTIDE SEQUENCE [LARGE SCALE GENOMIC DNA]</scope>
</reference>
<accession>A0A4Y2W6V6</accession>
<protein>
    <recommendedName>
        <fullName evidence="1">RNA-dependent RNA polymerase</fullName>
        <ecNumber evidence="1">2.7.7.48</ecNumber>
    </recommendedName>
</protein>
<organism evidence="3 4">
    <name type="scientific">Araneus ventricosus</name>
    <name type="common">Orbweaver spider</name>
    <name type="synonym">Epeira ventricosa</name>
    <dbReference type="NCBI Taxonomy" id="182803"/>
    <lineage>
        <taxon>Eukaryota</taxon>
        <taxon>Metazoa</taxon>
        <taxon>Ecdysozoa</taxon>
        <taxon>Arthropoda</taxon>
        <taxon>Chelicerata</taxon>
        <taxon>Arachnida</taxon>
        <taxon>Araneae</taxon>
        <taxon>Araneomorphae</taxon>
        <taxon>Entelegynae</taxon>
        <taxon>Araneoidea</taxon>
        <taxon>Araneidae</taxon>
        <taxon>Araneus</taxon>
    </lineage>
</organism>
<evidence type="ECO:0000256" key="1">
    <source>
        <dbReference type="RuleBase" id="RU363098"/>
    </source>
</evidence>
<dbReference type="OrthoDB" id="6436201at2759"/>
<dbReference type="AlphaFoldDB" id="A0A4Y2W6V6"/>
<dbReference type="GO" id="GO:0003723">
    <property type="term" value="F:RNA binding"/>
    <property type="evidence" value="ECO:0007669"/>
    <property type="project" value="UniProtKB-KW"/>
</dbReference>
<dbReference type="Pfam" id="PF05183">
    <property type="entry name" value="RdRP"/>
    <property type="match status" value="1"/>
</dbReference>
<dbReference type="GO" id="GO:0030422">
    <property type="term" value="P:siRNA processing"/>
    <property type="evidence" value="ECO:0007669"/>
    <property type="project" value="TreeGrafter"/>
</dbReference>
<keyword evidence="1" id="KW-0808">Transferase</keyword>
<evidence type="ECO:0000259" key="2">
    <source>
        <dbReference type="Pfam" id="PF05183"/>
    </source>
</evidence>
<dbReference type="EC" id="2.7.7.48" evidence="1"/>
<dbReference type="EMBL" id="BGPR01055686">
    <property type="protein sequence ID" value="GBO32236.1"/>
    <property type="molecule type" value="Genomic_DNA"/>
</dbReference>
<evidence type="ECO:0000313" key="4">
    <source>
        <dbReference type="Proteomes" id="UP000499080"/>
    </source>
</evidence>
<feature type="non-terminal residue" evidence="3">
    <location>
        <position position="1"/>
    </location>
</feature>
<dbReference type="GO" id="GO:0003968">
    <property type="term" value="F:RNA-directed RNA polymerase activity"/>
    <property type="evidence" value="ECO:0007669"/>
    <property type="project" value="UniProtKB-KW"/>
</dbReference>
<keyword evidence="4" id="KW-1185">Reference proteome</keyword>
<evidence type="ECO:0000313" key="3">
    <source>
        <dbReference type="EMBL" id="GBO32236.1"/>
    </source>
</evidence>
<comment type="catalytic activity">
    <reaction evidence="1">
        <text>RNA(n) + a ribonucleoside 5'-triphosphate = RNA(n+1) + diphosphate</text>
        <dbReference type="Rhea" id="RHEA:21248"/>
        <dbReference type="Rhea" id="RHEA-COMP:14527"/>
        <dbReference type="Rhea" id="RHEA-COMP:17342"/>
        <dbReference type="ChEBI" id="CHEBI:33019"/>
        <dbReference type="ChEBI" id="CHEBI:61557"/>
        <dbReference type="ChEBI" id="CHEBI:140395"/>
        <dbReference type="EC" id="2.7.7.48"/>
    </reaction>
</comment>
<name>A0A4Y2W6V6_ARAVE</name>
<dbReference type="PANTHER" id="PTHR23079:SF55">
    <property type="entry name" value="RNA-DIRECTED RNA POLYMERASE"/>
    <property type="match status" value="1"/>
</dbReference>
<gene>
    <name evidence="3" type="ORF">AVEN_233978_1</name>
</gene>
<dbReference type="PANTHER" id="PTHR23079">
    <property type="entry name" value="RNA-DEPENDENT RNA POLYMERASE"/>
    <property type="match status" value="1"/>
</dbReference>
<feature type="domain" description="RDRP core" evidence="2">
    <location>
        <begin position="3"/>
        <end position="82"/>
    </location>
</feature>
<comment type="similarity">
    <text evidence="1">Belongs to the RdRP family.</text>
</comment>
<keyword evidence="1" id="KW-0696">RNA-directed RNA polymerase</keyword>
<proteinExistence type="inferred from homology"/>
<sequence length="85" mass="9707">VYKALDVVDQRPSAMQIRYAGCKGMLVVDPRLKGKEILFRKSMKKFDSDHNSLEILKFSEKRSCFLNRPFITILEQLGVSKGSIS</sequence>
<dbReference type="InterPro" id="IPR057596">
    <property type="entry name" value="RDRP_core"/>
</dbReference>
<keyword evidence="1" id="KW-0694">RNA-binding</keyword>
<dbReference type="Proteomes" id="UP000499080">
    <property type="component" value="Unassembled WGS sequence"/>
</dbReference>
<dbReference type="GO" id="GO:0031380">
    <property type="term" value="C:nuclear RNA-directed RNA polymerase complex"/>
    <property type="evidence" value="ECO:0007669"/>
    <property type="project" value="TreeGrafter"/>
</dbReference>
<keyword evidence="1" id="KW-0548">Nucleotidyltransferase</keyword>
<dbReference type="InterPro" id="IPR007855">
    <property type="entry name" value="RDRP"/>
</dbReference>